<dbReference type="NCBIfam" id="TIGR04183">
    <property type="entry name" value="Por_Secre_tail"/>
    <property type="match status" value="1"/>
</dbReference>
<reference evidence="2 3" key="1">
    <citation type="submission" date="2023-07" db="EMBL/GenBank/DDBJ databases">
        <title>Sorghum-associated microbial communities from plants grown in Nebraska, USA.</title>
        <authorList>
            <person name="Schachtman D."/>
        </authorList>
    </citation>
    <scope>NUCLEOTIDE SEQUENCE [LARGE SCALE GENOMIC DNA]</scope>
    <source>
        <strain evidence="2 3">4129</strain>
    </source>
</reference>
<dbReference type="Proteomes" id="UP001269081">
    <property type="component" value="Unassembled WGS sequence"/>
</dbReference>
<evidence type="ECO:0000256" key="1">
    <source>
        <dbReference type="ARBA" id="ARBA00022729"/>
    </source>
</evidence>
<gene>
    <name evidence="2" type="ORF">J2W48_000826</name>
</gene>
<sequence length="57" mass="6470">MRSFYIQLGNGKSVFKGKVTPNQVVNWDIPASYQKGIYFYKILSGTKEVKTGKIIVQ</sequence>
<evidence type="ECO:0000313" key="2">
    <source>
        <dbReference type="EMBL" id="MDR7208896.1"/>
    </source>
</evidence>
<proteinExistence type="predicted"/>
<keyword evidence="3" id="KW-1185">Reference proteome</keyword>
<accession>A0ABU1Y3U6</accession>
<dbReference type="InterPro" id="IPR026444">
    <property type="entry name" value="Secre_tail"/>
</dbReference>
<dbReference type="EMBL" id="JAVDWQ010000002">
    <property type="protein sequence ID" value="MDR7208896.1"/>
    <property type="molecule type" value="Genomic_DNA"/>
</dbReference>
<dbReference type="RefSeq" id="WP_310278458.1">
    <property type="nucleotide sequence ID" value="NZ_JAVDWQ010000002.1"/>
</dbReference>
<name>A0ABU1Y3U6_9FLAO</name>
<keyword evidence="1" id="KW-0732">Signal</keyword>
<evidence type="ECO:0008006" key="4">
    <source>
        <dbReference type="Google" id="ProtNLM"/>
    </source>
</evidence>
<evidence type="ECO:0000313" key="3">
    <source>
        <dbReference type="Proteomes" id="UP001269081"/>
    </source>
</evidence>
<organism evidence="2 3">
    <name type="scientific">Flavobacterium piscis</name>
    <dbReference type="NCBI Taxonomy" id="1114874"/>
    <lineage>
        <taxon>Bacteria</taxon>
        <taxon>Pseudomonadati</taxon>
        <taxon>Bacteroidota</taxon>
        <taxon>Flavobacteriia</taxon>
        <taxon>Flavobacteriales</taxon>
        <taxon>Flavobacteriaceae</taxon>
        <taxon>Flavobacterium</taxon>
    </lineage>
</organism>
<protein>
    <recommendedName>
        <fullName evidence="4">T9SS type A sorting domain-containing protein</fullName>
    </recommendedName>
</protein>
<comment type="caution">
    <text evidence="2">The sequence shown here is derived from an EMBL/GenBank/DDBJ whole genome shotgun (WGS) entry which is preliminary data.</text>
</comment>